<dbReference type="InParanoid" id="A0A078AIQ3"/>
<sequence length="547" mass="62300">MNCNKDNQLNSISRCSFNYQDASQTLQIFEVLACFNGFVKDGQCVSNCGYGYFEETENLDHQLGSYERGIKSLPDAISRAYEIGGIYTSSKIKIILKSKPDLNHAILRQVSDFYMPSLYDQYSQSTQITIDTEDGLPQQVFYKMRDKWRFKVGGGLELRNLIFDAIDSQLTPKEDINKCLQNGLINCCGTEDCLEKKYFLIEINGSNGHLILDQVTFDNINSCGSIIGNKKPIINVQSNNNETPFGIGSLKKQLGTLFINQETQYKNYGSILNLENFQGDVIIQDSQFQYNYVKYQNCDIGKEIFNNNLNYQKDEYQSLGEKDRLKIHSLISVTKHSHNVDLINNTFNQNGGTKGIIILDLKNTKLLQDDLDEDSFCSGFHLIKNTFKQNMGCPLYSGALVNLKLNSYHENYVSGGSGIIDISGSFRTRILDEQLLKNGESCQETLNYGYYQPIDLRVQAGIQPIFAYTDKVQAKLISYFENGLDIQDVVYAQIGDDFQQSLLLDLNDNQAFQLPQNLKISNIRIDNFECILQRIWAGWSTFQHYIK</sequence>
<proteinExistence type="predicted"/>
<accession>A0A078AIQ3</accession>
<evidence type="ECO:0000313" key="1">
    <source>
        <dbReference type="EMBL" id="CDW82099.1"/>
    </source>
</evidence>
<evidence type="ECO:0000313" key="2">
    <source>
        <dbReference type="Proteomes" id="UP000039865"/>
    </source>
</evidence>
<protein>
    <submittedName>
        <fullName evidence="1">Uncharacterized protein</fullName>
    </submittedName>
</protein>
<keyword evidence="2" id="KW-1185">Reference proteome</keyword>
<organism evidence="1 2">
    <name type="scientific">Stylonychia lemnae</name>
    <name type="common">Ciliate</name>
    <dbReference type="NCBI Taxonomy" id="5949"/>
    <lineage>
        <taxon>Eukaryota</taxon>
        <taxon>Sar</taxon>
        <taxon>Alveolata</taxon>
        <taxon>Ciliophora</taxon>
        <taxon>Intramacronucleata</taxon>
        <taxon>Spirotrichea</taxon>
        <taxon>Stichotrichia</taxon>
        <taxon>Sporadotrichida</taxon>
        <taxon>Oxytrichidae</taxon>
        <taxon>Stylonychinae</taxon>
        <taxon>Stylonychia</taxon>
    </lineage>
</organism>
<reference evidence="1 2" key="1">
    <citation type="submission" date="2014-06" db="EMBL/GenBank/DDBJ databases">
        <authorList>
            <person name="Swart Estienne"/>
        </authorList>
    </citation>
    <scope>NUCLEOTIDE SEQUENCE [LARGE SCALE GENOMIC DNA]</scope>
    <source>
        <strain evidence="1 2">130c</strain>
    </source>
</reference>
<dbReference type="AlphaFoldDB" id="A0A078AIQ3"/>
<dbReference type="EMBL" id="CCKQ01010571">
    <property type="protein sequence ID" value="CDW82099.1"/>
    <property type="molecule type" value="Genomic_DNA"/>
</dbReference>
<gene>
    <name evidence="1" type="primary">Contig19845.g21047</name>
    <name evidence="1" type="ORF">STYLEM_11126</name>
</gene>
<name>A0A078AIQ3_STYLE</name>
<dbReference type="Proteomes" id="UP000039865">
    <property type="component" value="Unassembled WGS sequence"/>
</dbReference>